<evidence type="ECO:0000256" key="3">
    <source>
        <dbReference type="ARBA" id="ARBA00016337"/>
    </source>
</evidence>
<keyword evidence="4 11" id="KW-0285">Flavoprotein</keyword>
<proteinExistence type="inferred from homology"/>
<dbReference type="EMBL" id="LS483250">
    <property type="protein sequence ID" value="SQD78119.1"/>
    <property type="molecule type" value="Genomic_DNA"/>
</dbReference>
<dbReference type="GO" id="GO:0046872">
    <property type="term" value="F:metal ion binding"/>
    <property type="evidence" value="ECO:0007669"/>
    <property type="project" value="UniProtKB-UniRule"/>
</dbReference>
<keyword evidence="6 11" id="KW-0479">Metal-binding</keyword>
<evidence type="ECO:0000256" key="5">
    <source>
        <dbReference type="ARBA" id="ARBA00022679"/>
    </source>
</evidence>
<feature type="binding site" evidence="12">
    <location>
        <position position="173"/>
    </location>
    <ligand>
        <name>Mg(2+)</name>
        <dbReference type="ChEBI" id="CHEBI:18420"/>
    </ligand>
</feature>
<dbReference type="RefSeq" id="WP_174216906.1">
    <property type="nucleotide sequence ID" value="NZ_LS483250.1"/>
</dbReference>
<comment type="cofactor">
    <cofactor evidence="12">
        <name>Mg(2+)</name>
        <dbReference type="ChEBI" id="CHEBI:18420"/>
    </cofactor>
    <cofactor evidence="12">
        <name>Mn(2+)</name>
        <dbReference type="ChEBI" id="CHEBI:29035"/>
    </cofactor>
    <text evidence="12">Magnesium. Can also use manganese.</text>
</comment>
<organism evidence="13 14">
    <name type="scientific">Moritella yayanosii</name>
    <dbReference type="NCBI Taxonomy" id="69539"/>
    <lineage>
        <taxon>Bacteria</taxon>
        <taxon>Pseudomonadati</taxon>
        <taxon>Pseudomonadota</taxon>
        <taxon>Gammaproteobacteria</taxon>
        <taxon>Alteromonadales</taxon>
        <taxon>Moritellaceae</taxon>
        <taxon>Moritella</taxon>
    </lineage>
</organism>
<sequence length="317" mass="34770">MKKAYSLNKGSTLQLGGTAKTAFTLKQQAGYWLGEFTVMASPCQILLDNVDEALADSLTALAYAEAKRIELKYSRFRDDNIVARLNRSANEAITVDEETTRLINLADLCFQLSDGLFDISSGVLGKLWHFKQQTQLPSDADIKALLPNIGWQKANWNAPLLSVPKGMEIDLGGIGKEYAVDKVAQLLEQQIQLQQTDCAFLVNFGGDIYANKLRSNGHCWQVAIEDPQHLGKSKFMVSLAQGGLASSGDSQRYIEVDGQRYGHILNPKTGYPIAGGPAQVTVYAQNCVQAGMLATIALLQGESAEDFLKAQNCRYWL</sequence>
<comment type="similarity">
    <text evidence="1 11">Belongs to the ApbE family.</text>
</comment>
<reference evidence="14" key="1">
    <citation type="submission" date="2018-05" db="EMBL/GenBank/DDBJ databases">
        <authorList>
            <person name="Cea G.-C."/>
            <person name="William W."/>
        </authorList>
    </citation>
    <scope>NUCLEOTIDE SEQUENCE [LARGE SCALE GENOMIC DNA]</scope>
    <source>
        <strain evidence="14">DB21MT 5</strain>
    </source>
</reference>
<gene>
    <name evidence="13" type="ORF">MORIYA_1641</name>
</gene>
<dbReference type="PIRSF" id="PIRSF006268">
    <property type="entry name" value="ApbE"/>
    <property type="match status" value="1"/>
</dbReference>
<dbReference type="SUPFAM" id="SSF143631">
    <property type="entry name" value="ApbE-like"/>
    <property type="match status" value="1"/>
</dbReference>
<evidence type="ECO:0000313" key="13">
    <source>
        <dbReference type="EMBL" id="SQD78119.1"/>
    </source>
</evidence>
<keyword evidence="8 11" id="KW-0460">Magnesium</keyword>
<dbReference type="GO" id="GO:0016740">
    <property type="term" value="F:transferase activity"/>
    <property type="evidence" value="ECO:0007669"/>
    <property type="project" value="UniProtKB-UniRule"/>
</dbReference>
<dbReference type="Proteomes" id="UP000250163">
    <property type="component" value="Chromosome MORIYA"/>
</dbReference>
<evidence type="ECO:0000256" key="1">
    <source>
        <dbReference type="ARBA" id="ARBA00008282"/>
    </source>
</evidence>
<keyword evidence="5 11" id="KW-0808">Transferase</keyword>
<accession>A0A330LNA7</accession>
<name>A0A330LNA7_9GAMM</name>
<evidence type="ECO:0000256" key="10">
    <source>
        <dbReference type="ARBA" id="ARBA00048540"/>
    </source>
</evidence>
<evidence type="ECO:0000256" key="9">
    <source>
        <dbReference type="ARBA" id="ARBA00031306"/>
    </source>
</evidence>
<protein>
    <recommendedName>
        <fullName evidence="3 11">FAD:protein FMN transferase</fullName>
        <ecNumber evidence="2 11">2.7.1.180</ecNumber>
    </recommendedName>
    <alternativeName>
        <fullName evidence="9 11">Flavin transferase</fullName>
    </alternativeName>
</protein>
<comment type="catalytic activity">
    <reaction evidence="10 11">
        <text>L-threonyl-[protein] + FAD = FMN-L-threonyl-[protein] + AMP + H(+)</text>
        <dbReference type="Rhea" id="RHEA:36847"/>
        <dbReference type="Rhea" id="RHEA-COMP:11060"/>
        <dbReference type="Rhea" id="RHEA-COMP:11061"/>
        <dbReference type="ChEBI" id="CHEBI:15378"/>
        <dbReference type="ChEBI" id="CHEBI:30013"/>
        <dbReference type="ChEBI" id="CHEBI:57692"/>
        <dbReference type="ChEBI" id="CHEBI:74257"/>
        <dbReference type="ChEBI" id="CHEBI:456215"/>
        <dbReference type="EC" id="2.7.1.180"/>
    </reaction>
</comment>
<keyword evidence="14" id="KW-1185">Reference proteome</keyword>
<dbReference type="Gene3D" id="3.10.520.10">
    <property type="entry name" value="ApbE-like domains"/>
    <property type="match status" value="1"/>
</dbReference>
<dbReference type="InterPro" id="IPR024932">
    <property type="entry name" value="ApbE"/>
</dbReference>
<dbReference type="Pfam" id="PF02424">
    <property type="entry name" value="ApbE"/>
    <property type="match status" value="1"/>
</dbReference>
<evidence type="ECO:0000256" key="12">
    <source>
        <dbReference type="PIRSR" id="PIRSR006268-2"/>
    </source>
</evidence>
<dbReference type="AlphaFoldDB" id="A0A330LNA7"/>
<evidence type="ECO:0000256" key="4">
    <source>
        <dbReference type="ARBA" id="ARBA00022630"/>
    </source>
</evidence>
<dbReference type="InterPro" id="IPR003374">
    <property type="entry name" value="ApbE-like_sf"/>
</dbReference>
<dbReference type="EC" id="2.7.1.180" evidence="2 11"/>
<dbReference type="PANTHER" id="PTHR30040:SF2">
    <property type="entry name" value="FAD:PROTEIN FMN TRANSFERASE"/>
    <property type="match status" value="1"/>
</dbReference>
<dbReference type="KEGG" id="mya:MORIYA_1641"/>
<keyword evidence="7 11" id="KW-0274">FAD</keyword>
<evidence type="ECO:0000256" key="7">
    <source>
        <dbReference type="ARBA" id="ARBA00022827"/>
    </source>
</evidence>
<evidence type="ECO:0000313" key="14">
    <source>
        <dbReference type="Proteomes" id="UP000250163"/>
    </source>
</evidence>
<evidence type="ECO:0000256" key="11">
    <source>
        <dbReference type="PIRNR" id="PIRNR006268"/>
    </source>
</evidence>
<evidence type="ECO:0000256" key="8">
    <source>
        <dbReference type="ARBA" id="ARBA00022842"/>
    </source>
</evidence>
<evidence type="ECO:0000256" key="2">
    <source>
        <dbReference type="ARBA" id="ARBA00011955"/>
    </source>
</evidence>
<dbReference type="PANTHER" id="PTHR30040">
    <property type="entry name" value="THIAMINE BIOSYNTHESIS LIPOPROTEIN APBE"/>
    <property type="match status" value="1"/>
</dbReference>
<evidence type="ECO:0000256" key="6">
    <source>
        <dbReference type="ARBA" id="ARBA00022723"/>
    </source>
</evidence>
<feature type="binding site" evidence="12">
    <location>
        <position position="295"/>
    </location>
    <ligand>
        <name>Mg(2+)</name>
        <dbReference type="ChEBI" id="CHEBI:18420"/>
    </ligand>
</feature>